<reference evidence="2" key="1">
    <citation type="submission" date="2020-11" db="EMBL/GenBank/DDBJ databases">
        <authorList>
            <consortium name="DOE Joint Genome Institute"/>
            <person name="Ahrendt S."/>
            <person name="Riley R."/>
            <person name="Andreopoulos W."/>
            <person name="Labutti K."/>
            <person name="Pangilinan J."/>
            <person name="Ruiz-Duenas F.J."/>
            <person name="Barrasa J.M."/>
            <person name="Sanchez-Garcia M."/>
            <person name="Camarero S."/>
            <person name="Miyauchi S."/>
            <person name="Serrano A."/>
            <person name="Linde D."/>
            <person name="Babiker R."/>
            <person name="Drula E."/>
            <person name="Ayuso-Fernandez I."/>
            <person name="Pacheco R."/>
            <person name="Padilla G."/>
            <person name="Ferreira P."/>
            <person name="Barriuso J."/>
            <person name="Kellner H."/>
            <person name="Castanera R."/>
            <person name="Alfaro M."/>
            <person name="Ramirez L."/>
            <person name="Pisabarro A.G."/>
            <person name="Kuo A."/>
            <person name="Tritt A."/>
            <person name="Lipzen A."/>
            <person name="He G."/>
            <person name="Yan M."/>
            <person name="Ng V."/>
            <person name="Cullen D."/>
            <person name="Martin F."/>
            <person name="Rosso M.-N."/>
            <person name="Henrissat B."/>
            <person name="Hibbett D."/>
            <person name="Martinez A.T."/>
            <person name="Grigoriev I.V."/>
        </authorList>
    </citation>
    <scope>NUCLEOTIDE SEQUENCE</scope>
    <source>
        <strain evidence="2">CIRM-BRFM 674</strain>
    </source>
</reference>
<dbReference type="EMBL" id="MU155193">
    <property type="protein sequence ID" value="KAF9480526.1"/>
    <property type="molecule type" value="Genomic_DNA"/>
</dbReference>
<comment type="caution">
    <text evidence="2">The sequence shown here is derived from an EMBL/GenBank/DDBJ whole genome shotgun (WGS) entry which is preliminary data.</text>
</comment>
<evidence type="ECO:0000256" key="1">
    <source>
        <dbReference type="SAM" id="MobiDB-lite"/>
    </source>
</evidence>
<accession>A0A9P5Z6W2</accession>
<organism evidence="2 3">
    <name type="scientific">Pholiota conissans</name>
    <dbReference type="NCBI Taxonomy" id="109636"/>
    <lineage>
        <taxon>Eukaryota</taxon>
        <taxon>Fungi</taxon>
        <taxon>Dikarya</taxon>
        <taxon>Basidiomycota</taxon>
        <taxon>Agaricomycotina</taxon>
        <taxon>Agaricomycetes</taxon>
        <taxon>Agaricomycetidae</taxon>
        <taxon>Agaricales</taxon>
        <taxon>Agaricineae</taxon>
        <taxon>Strophariaceae</taxon>
        <taxon>Pholiota</taxon>
    </lineage>
</organism>
<feature type="region of interest" description="Disordered" evidence="1">
    <location>
        <begin position="185"/>
        <end position="236"/>
    </location>
</feature>
<evidence type="ECO:0000313" key="2">
    <source>
        <dbReference type="EMBL" id="KAF9480526.1"/>
    </source>
</evidence>
<name>A0A9P5Z6W2_9AGAR</name>
<keyword evidence="3" id="KW-1185">Reference proteome</keyword>
<sequence length="236" mass="26021">MATSILFSQDLIMPYTDSAPAPKQPPQLHLTPSKITTVDHWLSQQYAQRSTTHQTSTCEMPNTNNIFTQASHGAEDIMGDYTFTTEHHVHHDEYTQWAPSSLPSYPALHLQTQQDHQQSRSPGYSDAWNDFASFSSPSDHTSSPSYLLTPNYSPDSNLSQFSISRQPLPHTSPIGSSELSLSPLYPISPRLPSPSTPGSATQSFMPSPTLSDMNNMLLLEQSTSSSRRLATPIANS</sequence>
<feature type="compositionally biased region" description="Polar residues" evidence="1">
    <location>
        <begin position="196"/>
        <end position="236"/>
    </location>
</feature>
<evidence type="ECO:0000313" key="3">
    <source>
        <dbReference type="Proteomes" id="UP000807469"/>
    </source>
</evidence>
<proteinExistence type="predicted"/>
<dbReference type="Proteomes" id="UP000807469">
    <property type="component" value="Unassembled WGS sequence"/>
</dbReference>
<gene>
    <name evidence="2" type="ORF">BDN70DRAFT_608852</name>
</gene>
<protein>
    <submittedName>
        <fullName evidence="2">Uncharacterized protein</fullName>
    </submittedName>
</protein>
<dbReference type="AlphaFoldDB" id="A0A9P5Z6W2"/>